<dbReference type="AlphaFoldDB" id="A0A4R8XMC9"/>
<feature type="binding site" evidence="4">
    <location>
        <position position="315"/>
    </location>
    <ligand>
        <name>S-adenosyl-L-methionine</name>
        <dbReference type="ChEBI" id="CHEBI:59789"/>
    </ligand>
</feature>
<dbReference type="InterPro" id="IPR012340">
    <property type="entry name" value="NA-bd_OB-fold"/>
</dbReference>
<keyword evidence="3 4" id="KW-0949">S-adenosyl-L-methionine</keyword>
<evidence type="ECO:0000256" key="2">
    <source>
        <dbReference type="ARBA" id="ARBA00022679"/>
    </source>
</evidence>
<dbReference type="PROSITE" id="PS50926">
    <property type="entry name" value="TRAM"/>
    <property type="match status" value="1"/>
</dbReference>
<comment type="similarity">
    <text evidence="4">Belongs to the class I-like SAM-binding methyltransferase superfamily. RNA M5U methyltransferase family.</text>
</comment>
<feature type="binding site" evidence="4">
    <location>
        <position position="291"/>
    </location>
    <ligand>
        <name>S-adenosyl-L-methionine</name>
        <dbReference type="ChEBI" id="CHEBI:59789"/>
    </ligand>
</feature>
<dbReference type="Pfam" id="PF01938">
    <property type="entry name" value="TRAM"/>
    <property type="match status" value="1"/>
</dbReference>
<evidence type="ECO:0000259" key="5">
    <source>
        <dbReference type="PROSITE" id="PS50926"/>
    </source>
</evidence>
<accession>A0A4R8XMC9</accession>
<dbReference type="EMBL" id="SOGN01000047">
    <property type="protein sequence ID" value="TFC78977.1"/>
    <property type="molecule type" value="Genomic_DNA"/>
</dbReference>
<dbReference type="SUPFAM" id="SSF53335">
    <property type="entry name" value="S-adenosyl-L-methionine-dependent methyltransferases"/>
    <property type="match status" value="1"/>
</dbReference>
<dbReference type="PANTHER" id="PTHR11061:SF30">
    <property type="entry name" value="TRNA (URACIL(54)-C(5))-METHYLTRANSFERASE"/>
    <property type="match status" value="1"/>
</dbReference>
<evidence type="ECO:0000256" key="1">
    <source>
        <dbReference type="ARBA" id="ARBA00022603"/>
    </source>
</evidence>
<dbReference type="GO" id="GO:0070475">
    <property type="term" value="P:rRNA base methylation"/>
    <property type="evidence" value="ECO:0007669"/>
    <property type="project" value="TreeGrafter"/>
</dbReference>
<keyword evidence="1 4" id="KW-0489">Methyltransferase</keyword>
<keyword evidence="2 4" id="KW-0808">Transferase</keyword>
<dbReference type="Gene3D" id="2.40.50.140">
    <property type="entry name" value="Nucleic acid-binding proteins"/>
    <property type="match status" value="1"/>
</dbReference>
<dbReference type="SUPFAM" id="SSF50249">
    <property type="entry name" value="Nucleic acid-binding proteins"/>
    <property type="match status" value="1"/>
</dbReference>
<dbReference type="Proteomes" id="UP000298433">
    <property type="component" value="Unassembled WGS sequence"/>
</dbReference>
<dbReference type="GO" id="GO:0070041">
    <property type="term" value="F:rRNA (uridine-C5-)-methyltransferase activity"/>
    <property type="evidence" value="ECO:0007669"/>
    <property type="project" value="TreeGrafter"/>
</dbReference>
<evidence type="ECO:0000313" key="7">
    <source>
        <dbReference type="Proteomes" id="UP000298433"/>
    </source>
</evidence>
<protein>
    <submittedName>
        <fullName evidence="6">Class I SAM-dependent RNA methyltransferase</fullName>
    </submittedName>
</protein>
<dbReference type="OrthoDB" id="9804590at2"/>
<feature type="binding site" evidence="4">
    <location>
        <position position="259"/>
    </location>
    <ligand>
        <name>S-adenosyl-L-methionine</name>
        <dbReference type="ChEBI" id="CHEBI:59789"/>
    </ligand>
</feature>
<dbReference type="PROSITE" id="PS51687">
    <property type="entry name" value="SAM_MT_RNA_M5U"/>
    <property type="match status" value="1"/>
</dbReference>
<dbReference type="InterPro" id="IPR010280">
    <property type="entry name" value="U5_MeTrfase_fam"/>
</dbReference>
<evidence type="ECO:0000256" key="3">
    <source>
        <dbReference type="ARBA" id="ARBA00022691"/>
    </source>
</evidence>
<dbReference type="InterPro" id="IPR002792">
    <property type="entry name" value="TRAM_dom"/>
</dbReference>
<dbReference type="PANTHER" id="PTHR11061">
    <property type="entry name" value="RNA M5U METHYLTRANSFERASE"/>
    <property type="match status" value="1"/>
</dbReference>
<feature type="domain" description="TRAM" evidence="5">
    <location>
        <begin position="15"/>
        <end position="74"/>
    </location>
</feature>
<dbReference type="RefSeq" id="WP_134370464.1">
    <property type="nucleotide sequence ID" value="NZ_SOGN01000047.1"/>
</dbReference>
<sequence length="437" mass="46638">MGTSNDIQADSSGHSAEVGAELELDVTNVAHGGIFIARNEGRVVFVSDTLPGERVRARLTSASHKSFWRAETVEVLTPAPERQPHIWASAALDRDPVDRAGGAEFGHIELGFQRELKRQVLADALKRMAGTLSDVTVEPVPVGPNASPGDAADGTGWRTRVRLHVDEDGSVGPYAARSHRVIPVGDLPLADRLLEAAAPLDKMFPGAASVDIVAPSLGTVQILVAEQDDKGRRRPTPKTLIREVVGDREFRLDAAGFWQVHTSAAETLYRAVQDTVDADAFDPRAANLDLYGGVGLLAAAVGDRFGSTVRMTSVESDPQATDFAAENLAEWVGASVQTSRVDRFLNALVRDSSAAERARQSAATVILDPPRSGAGKEVIDLLGALGPAQIVYVACDPVALARDIALLAGHGYTLRRLRAFDLFPNTHHVEAVALLSR</sequence>
<comment type="caution">
    <text evidence="6">The sequence shown here is derived from an EMBL/GenBank/DDBJ whole genome shotgun (WGS) entry which is preliminary data.</text>
</comment>
<gene>
    <name evidence="6" type="ORF">E3T23_11245</name>
</gene>
<dbReference type="InterPro" id="IPR029063">
    <property type="entry name" value="SAM-dependent_MTases_sf"/>
</dbReference>
<proteinExistence type="inferred from homology"/>
<organism evidence="6 7">
    <name type="scientific">Cryobacterium cheniae</name>
    <dbReference type="NCBI Taxonomy" id="1259262"/>
    <lineage>
        <taxon>Bacteria</taxon>
        <taxon>Bacillati</taxon>
        <taxon>Actinomycetota</taxon>
        <taxon>Actinomycetes</taxon>
        <taxon>Micrococcales</taxon>
        <taxon>Microbacteriaceae</taxon>
        <taxon>Cryobacterium</taxon>
    </lineage>
</organism>
<evidence type="ECO:0000256" key="4">
    <source>
        <dbReference type="PROSITE-ProRule" id="PRU01024"/>
    </source>
</evidence>
<feature type="binding site" evidence="4">
    <location>
        <position position="368"/>
    </location>
    <ligand>
        <name>S-adenosyl-L-methionine</name>
        <dbReference type="ChEBI" id="CHEBI:59789"/>
    </ligand>
</feature>
<evidence type="ECO:0000313" key="6">
    <source>
        <dbReference type="EMBL" id="TFC78977.1"/>
    </source>
</evidence>
<reference evidence="6 7" key="1">
    <citation type="submission" date="2019-03" db="EMBL/GenBank/DDBJ databases">
        <title>Genomics of glacier-inhabiting Cryobacterium strains.</title>
        <authorList>
            <person name="Liu Q."/>
            <person name="Xin Y.-H."/>
        </authorList>
    </citation>
    <scope>NUCLEOTIDE SEQUENCE [LARGE SCALE GENOMIC DNA]</scope>
    <source>
        <strain evidence="6 7">TMT2-48-2</strain>
    </source>
</reference>
<name>A0A4R8XMC9_9MICO</name>
<dbReference type="Gene3D" id="3.40.50.150">
    <property type="entry name" value="Vaccinia Virus protein VP39"/>
    <property type="match status" value="1"/>
</dbReference>
<keyword evidence="7" id="KW-1185">Reference proteome</keyword>
<dbReference type="Pfam" id="PF05958">
    <property type="entry name" value="tRNA_U5-meth_tr"/>
    <property type="match status" value="1"/>
</dbReference>
<feature type="active site" description="Nucleophile" evidence="4">
    <location>
        <position position="395"/>
    </location>
</feature>